<dbReference type="Pfam" id="PF16193">
    <property type="entry name" value="AAA_assoc_2"/>
    <property type="match status" value="1"/>
</dbReference>
<dbReference type="Gene3D" id="3.40.50.300">
    <property type="entry name" value="P-loop containing nucleotide triphosphate hydrolases"/>
    <property type="match status" value="1"/>
</dbReference>
<dbReference type="SUPFAM" id="SSF48019">
    <property type="entry name" value="post-AAA+ oligomerization domain-like"/>
    <property type="match status" value="1"/>
</dbReference>
<dbReference type="PANTHER" id="PTHR13779:SF7">
    <property type="entry name" value="ATPASE WRNIP1"/>
    <property type="match status" value="1"/>
</dbReference>
<feature type="compositionally biased region" description="Low complexity" evidence="7">
    <location>
        <begin position="15"/>
        <end position="29"/>
    </location>
</feature>
<organism evidence="9 10">
    <name type="scientific">Saltatorellus ferox</name>
    <dbReference type="NCBI Taxonomy" id="2528018"/>
    <lineage>
        <taxon>Bacteria</taxon>
        <taxon>Pseudomonadati</taxon>
        <taxon>Planctomycetota</taxon>
        <taxon>Planctomycetia</taxon>
        <taxon>Planctomycetia incertae sedis</taxon>
        <taxon>Saltatorellus</taxon>
    </lineage>
</organism>
<feature type="region of interest" description="Disordered" evidence="7">
    <location>
        <begin position="1"/>
        <end position="36"/>
    </location>
</feature>
<accession>A0A518EZP2</accession>
<sequence length="433" mass="47256">MSANLFGGDERPGKRSAASDDLAPAARDAPLAERMRPITPEDVFGQTHLLGEGKLLQRILDGDITQSLILWGPPGVGKTTLARLVARASSARFVPFSAVLSGVKEMRVVMAEARAVRSSTGERTLLFVDEIHRFNKAQQDAFLPFVERGDVLLIGATTENPSFELNAALLSRCRVLILEPLEVDDIQRLLRHALESENGLNGRIQLSDEQVARIAHASDGDARRSLTLLETVAAVSLSGGAVDDAALSEALQRKQVRYDKSGEQHYDLISALHKSVRNSDENASLYWLARMLEGGEDRRYLSRRIVRIASEDIGLADPFALRISLDAAEAFDRLGVPEGDLALAQAVVYLARAAKSNAVYKGLARAREDVHRTANEPVPLHLRNAPTGLMKDAGYGKGYRYAHDDPAAKAEMECLPPSLRGTRYLDPPGGQKR</sequence>
<reference evidence="9 10" key="1">
    <citation type="submission" date="2019-02" db="EMBL/GenBank/DDBJ databases">
        <title>Deep-cultivation of Planctomycetes and their phenomic and genomic characterization uncovers novel biology.</title>
        <authorList>
            <person name="Wiegand S."/>
            <person name="Jogler M."/>
            <person name="Boedeker C."/>
            <person name="Pinto D."/>
            <person name="Vollmers J."/>
            <person name="Rivas-Marin E."/>
            <person name="Kohn T."/>
            <person name="Peeters S.H."/>
            <person name="Heuer A."/>
            <person name="Rast P."/>
            <person name="Oberbeckmann S."/>
            <person name="Bunk B."/>
            <person name="Jeske O."/>
            <person name="Meyerdierks A."/>
            <person name="Storesund J.E."/>
            <person name="Kallscheuer N."/>
            <person name="Luecker S."/>
            <person name="Lage O.M."/>
            <person name="Pohl T."/>
            <person name="Merkel B.J."/>
            <person name="Hornburger P."/>
            <person name="Mueller R.-W."/>
            <person name="Bruemmer F."/>
            <person name="Labrenz M."/>
            <person name="Spormann A.M."/>
            <person name="Op den Camp H."/>
            <person name="Overmann J."/>
            <person name="Amann R."/>
            <person name="Jetten M.S.M."/>
            <person name="Mascher T."/>
            <person name="Medema M.H."/>
            <person name="Devos D.P."/>
            <person name="Kaster A.-K."/>
            <person name="Ovreas L."/>
            <person name="Rohde M."/>
            <person name="Galperin M.Y."/>
            <person name="Jogler C."/>
        </authorList>
    </citation>
    <scope>NUCLEOTIDE SEQUENCE [LARGE SCALE GENOMIC DNA]</scope>
    <source>
        <strain evidence="9 10">Poly30</strain>
    </source>
</reference>
<dbReference type="CDD" id="cd18139">
    <property type="entry name" value="HLD_clamp_RarA"/>
    <property type="match status" value="1"/>
</dbReference>
<dbReference type="GO" id="GO:0000731">
    <property type="term" value="P:DNA synthesis involved in DNA repair"/>
    <property type="evidence" value="ECO:0007669"/>
    <property type="project" value="TreeGrafter"/>
</dbReference>
<comment type="function">
    <text evidence="1">DNA-dependent ATPase that plays important roles in cellular responses to stalled DNA replication processes.</text>
</comment>
<dbReference type="GO" id="GO:0003677">
    <property type="term" value="F:DNA binding"/>
    <property type="evidence" value="ECO:0007669"/>
    <property type="project" value="InterPro"/>
</dbReference>
<dbReference type="InterPro" id="IPR021886">
    <property type="entry name" value="MgsA_C"/>
</dbReference>
<dbReference type="SMART" id="SM00382">
    <property type="entry name" value="AAA"/>
    <property type="match status" value="1"/>
</dbReference>
<gene>
    <name evidence="9" type="primary">rarA</name>
    <name evidence="9" type="ORF">Poly30_50970</name>
</gene>
<dbReference type="Pfam" id="PF00004">
    <property type="entry name" value="AAA"/>
    <property type="match status" value="1"/>
</dbReference>
<protein>
    <recommendedName>
        <fullName evidence="3">Replication-associated recombination protein A</fullName>
    </recommendedName>
</protein>
<dbReference type="InterPro" id="IPR008921">
    <property type="entry name" value="DNA_pol3_clamp-load_cplx_C"/>
</dbReference>
<evidence type="ECO:0000256" key="7">
    <source>
        <dbReference type="SAM" id="MobiDB-lite"/>
    </source>
</evidence>
<evidence type="ECO:0000256" key="2">
    <source>
        <dbReference type="ARBA" id="ARBA00008959"/>
    </source>
</evidence>
<name>A0A518EZP2_9BACT</name>
<dbReference type="InterPro" id="IPR051314">
    <property type="entry name" value="AAA_ATPase_RarA/MGS1/WRNIP1"/>
</dbReference>
<dbReference type="PANTHER" id="PTHR13779">
    <property type="entry name" value="WERNER HELICASE-INTERACTING PROTEIN 1 FAMILY MEMBER"/>
    <property type="match status" value="1"/>
</dbReference>
<dbReference type="GO" id="GO:0016887">
    <property type="term" value="F:ATP hydrolysis activity"/>
    <property type="evidence" value="ECO:0007669"/>
    <property type="project" value="InterPro"/>
</dbReference>
<dbReference type="GO" id="GO:0017116">
    <property type="term" value="F:single-stranded DNA helicase activity"/>
    <property type="evidence" value="ECO:0007669"/>
    <property type="project" value="TreeGrafter"/>
</dbReference>
<dbReference type="InterPro" id="IPR003959">
    <property type="entry name" value="ATPase_AAA_core"/>
</dbReference>
<dbReference type="InterPro" id="IPR032423">
    <property type="entry name" value="AAA_assoc_2"/>
</dbReference>
<evidence type="ECO:0000256" key="6">
    <source>
        <dbReference type="ARBA" id="ARBA00022840"/>
    </source>
</evidence>
<evidence type="ECO:0000256" key="3">
    <source>
        <dbReference type="ARBA" id="ARBA00020776"/>
    </source>
</evidence>
<dbReference type="InterPro" id="IPR027417">
    <property type="entry name" value="P-loop_NTPase"/>
</dbReference>
<keyword evidence="6" id="KW-0067">ATP-binding</keyword>
<evidence type="ECO:0000313" key="10">
    <source>
        <dbReference type="Proteomes" id="UP000320390"/>
    </source>
</evidence>
<keyword evidence="5" id="KW-0547">Nucleotide-binding</keyword>
<dbReference type="FunFam" id="3.40.50.300:FF:000137">
    <property type="entry name" value="Replication-associated recombination protein A"/>
    <property type="match status" value="1"/>
</dbReference>
<keyword evidence="10" id="KW-1185">Reference proteome</keyword>
<dbReference type="Proteomes" id="UP000320390">
    <property type="component" value="Chromosome"/>
</dbReference>
<comment type="similarity">
    <text evidence="2">Belongs to the AAA ATPase family. RarA/MGS1/WRNIP1 subfamily.</text>
</comment>
<dbReference type="InterPro" id="IPR003593">
    <property type="entry name" value="AAA+_ATPase"/>
</dbReference>
<dbReference type="GO" id="GO:0008047">
    <property type="term" value="F:enzyme activator activity"/>
    <property type="evidence" value="ECO:0007669"/>
    <property type="project" value="TreeGrafter"/>
</dbReference>
<dbReference type="Pfam" id="PF12002">
    <property type="entry name" value="MgsA_C"/>
    <property type="match status" value="1"/>
</dbReference>
<evidence type="ECO:0000256" key="4">
    <source>
        <dbReference type="ARBA" id="ARBA00022705"/>
    </source>
</evidence>
<dbReference type="FunFam" id="1.20.272.10:FF:000001">
    <property type="entry name" value="Putative AAA family ATPase"/>
    <property type="match status" value="1"/>
</dbReference>
<evidence type="ECO:0000259" key="8">
    <source>
        <dbReference type="SMART" id="SM00382"/>
    </source>
</evidence>
<proteinExistence type="inferred from homology"/>
<evidence type="ECO:0000256" key="1">
    <source>
        <dbReference type="ARBA" id="ARBA00002393"/>
    </source>
</evidence>
<dbReference type="GO" id="GO:0005524">
    <property type="term" value="F:ATP binding"/>
    <property type="evidence" value="ECO:0007669"/>
    <property type="project" value="UniProtKB-KW"/>
</dbReference>
<dbReference type="OrthoDB" id="9778364at2"/>
<dbReference type="SUPFAM" id="SSF52540">
    <property type="entry name" value="P-loop containing nucleoside triphosphate hydrolases"/>
    <property type="match status" value="1"/>
</dbReference>
<dbReference type="Gene3D" id="1.20.272.10">
    <property type="match status" value="1"/>
</dbReference>
<feature type="domain" description="AAA+ ATPase" evidence="8">
    <location>
        <begin position="64"/>
        <end position="181"/>
    </location>
</feature>
<dbReference type="CDD" id="cd00009">
    <property type="entry name" value="AAA"/>
    <property type="match status" value="1"/>
</dbReference>
<evidence type="ECO:0000313" key="9">
    <source>
        <dbReference type="EMBL" id="QDV09539.1"/>
    </source>
</evidence>
<evidence type="ECO:0000256" key="5">
    <source>
        <dbReference type="ARBA" id="ARBA00022741"/>
    </source>
</evidence>
<dbReference type="GO" id="GO:0006261">
    <property type="term" value="P:DNA-templated DNA replication"/>
    <property type="evidence" value="ECO:0007669"/>
    <property type="project" value="TreeGrafter"/>
</dbReference>
<dbReference type="EMBL" id="CP036434">
    <property type="protein sequence ID" value="QDV09539.1"/>
    <property type="molecule type" value="Genomic_DNA"/>
</dbReference>
<dbReference type="RefSeq" id="WP_145204074.1">
    <property type="nucleotide sequence ID" value="NZ_CP036434.1"/>
</dbReference>
<keyword evidence="4" id="KW-0235">DNA replication</keyword>
<dbReference type="Gene3D" id="1.10.8.60">
    <property type="match status" value="1"/>
</dbReference>
<dbReference type="AlphaFoldDB" id="A0A518EZP2"/>
<dbReference type="Gene3D" id="1.10.3710.10">
    <property type="entry name" value="DNA polymerase III clamp loader subunits, C-terminal domain"/>
    <property type="match status" value="1"/>
</dbReference>